<protein>
    <recommendedName>
        <fullName evidence="1">Retrovirus-related Pol polyprotein from transposon TNT 1-94-like beta-barrel domain-containing protein</fullName>
    </recommendedName>
</protein>
<feature type="domain" description="Retrovirus-related Pol polyprotein from transposon TNT 1-94-like beta-barrel" evidence="1">
    <location>
        <begin position="1"/>
        <end position="69"/>
    </location>
</feature>
<comment type="caution">
    <text evidence="2">The sequence shown here is derived from an EMBL/GenBank/DDBJ whole genome shotgun (WGS) entry which is preliminary data.</text>
</comment>
<accession>A0AAV2A688</accession>
<organism evidence="2 3">
    <name type="scientific">Larinioides sclopetarius</name>
    <dbReference type="NCBI Taxonomy" id="280406"/>
    <lineage>
        <taxon>Eukaryota</taxon>
        <taxon>Metazoa</taxon>
        <taxon>Ecdysozoa</taxon>
        <taxon>Arthropoda</taxon>
        <taxon>Chelicerata</taxon>
        <taxon>Arachnida</taxon>
        <taxon>Araneae</taxon>
        <taxon>Araneomorphae</taxon>
        <taxon>Entelegynae</taxon>
        <taxon>Araneoidea</taxon>
        <taxon>Araneidae</taxon>
        <taxon>Larinioides</taxon>
    </lineage>
</organism>
<name>A0AAV2A688_9ARAC</name>
<reference evidence="2 3" key="1">
    <citation type="submission" date="2024-04" db="EMBL/GenBank/DDBJ databases">
        <authorList>
            <person name="Rising A."/>
            <person name="Reimegard J."/>
            <person name="Sonavane S."/>
            <person name="Akerstrom W."/>
            <person name="Nylinder S."/>
            <person name="Hedman E."/>
            <person name="Kallberg Y."/>
        </authorList>
    </citation>
    <scope>NUCLEOTIDE SEQUENCE [LARGE SCALE GENOMIC DNA]</scope>
</reference>
<evidence type="ECO:0000259" key="1">
    <source>
        <dbReference type="Pfam" id="PF22936"/>
    </source>
</evidence>
<dbReference type="EMBL" id="CAXIEN010000122">
    <property type="protein sequence ID" value="CAL1279508.1"/>
    <property type="molecule type" value="Genomic_DNA"/>
</dbReference>
<dbReference type="AlphaFoldDB" id="A0AAV2A688"/>
<keyword evidence="3" id="KW-1185">Reference proteome</keyword>
<proteinExistence type="predicted"/>
<dbReference type="Pfam" id="PF22936">
    <property type="entry name" value="Pol_BBD"/>
    <property type="match status" value="1"/>
</dbReference>
<sequence length="86" mass="9708">MTYNLNYFDNLTENEVIHLGNNVELPVKGKGDVKIKKLIHGEWQEGEIHNVPDLKKNLLSEGVMATKGMKIIKIKTMLASTTVKMN</sequence>
<dbReference type="InterPro" id="IPR054722">
    <property type="entry name" value="PolX-like_BBD"/>
</dbReference>
<evidence type="ECO:0000313" key="2">
    <source>
        <dbReference type="EMBL" id="CAL1279508.1"/>
    </source>
</evidence>
<evidence type="ECO:0000313" key="3">
    <source>
        <dbReference type="Proteomes" id="UP001497382"/>
    </source>
</evidence>
<dbReference type="Proteomes" id="UP001497382">
    <property type="component" value="Unassembled WGS sequence"/>
</dbReference>
<gene>
    <name evidence="2" type="ORF">LARSCL_LOCUS10407</name>
</gene>